<protein>
    <submittedName>
        <fullName evidence="1">Uncharacterized protein</fullName>
    </submittedName>
</protein>
<organism evidence="1 2">
    <name type="scientific">Porphyromonas catoniae F0037</name>
    <dbReference type="NCBI Taxonomy" id="1127696"/>
    <lineage>
        <taxon>Bacteria</taxon>
        <taxon>Pseudomonadati</taxon>
        <taxon>Bacteroidota</taxon>
        <taxon>Bacteroidia</taxon>
        <taxon>Bacteroidales</taxon>
        <taxon>Porphyromonadaceae</taxon>
        <taxon>Porphyromonas</taxon>
    </lineage>
</organism>
<gene>
    <name evidence="1" type="ORF">HMPREF9134_00109</name>
</gene>
<evidence type="ECO:0000313" key="2">
    <source>
        <dbReference type="Proteomes" id="UP000010408"/>
    </source>
</evidence>
<evidence type="ECO:0000313" key="1">
    <source>
        <dbReference type="EMBL" id="EKY03220.1"/>
    </source>
</evidence>
<dbReference type="AlphaFoldDB" id="L1NIX1"/>
<name>L1NIX1_9PORP</name>
<accession>L1NIX1</accession>
<proteinExistence type="predicted"/>
<comment type="caution">
    <text evidence="1">The sequence shown here is derived from an EMBL/GenBank/DDBJ whole genome shotgun (WGS) entry which is preliminary data.</text>
</comment>
<sequence>MSWGYRPYNQGWGSGHGCIAHWGDVKPLLRAYVWVFHVPLFNI</sequence>
<dbReference type="HOGENOM" id="CLU_3237498_0_0_10"/>
<dbReference type="Proteomes" id="UP000010408">
    <property type="component" value="Unassembled WGS sequence"/>
</dbReference>
<dbReference type="STRING" id="1127696.HMPREF9134_00109"/>
<reference evidence="1 2" key="1">
    <citation type="submission" date="2012-05" db="EMBL/GenBank/DDBJ databases">
        <authorList>
            <person name="Weinstock G."/>
            <person name="Sodergren E."/>
            <person name="Lobos E.A."/>
            <person name="Fulton L."/>
            <person name="Fulton R."/>
            <person name="Courtney L."/>
            <person name="Fronick C."/>
            <person name="O'Laughlin M."/>
            <person name="Godfrey J."/>
            <person name="Wilson R.M."/>
            <person name="Miner T."/>
            <person name="Farmer C."/>
            <person name="Delehaunty K."/>
            <person name="Cordes M."/>
            <person name="Minx P."/>
            <person name="Tomlinson C."/>
            <person name="Chen J."/>
            <person name="Wollam A."/>
            <person name="Pepin K.H."/>
            <person name="Bhonagiri V."/>
            <person name="Zhang X."/>
            <person name="Suruliraj S."/>
            <person name="Warren W."/>
            <person name="Mitreva M."/>
            <person name="Mardis E.R."/>
            <person name="Wilson R.K."/>
        </authorList>
    </citation>
    <scope>NUCLEOTIDE SEQUENCE [LARGE SCALE GENOMIC DNA]</scope>
    <source>
        <strain evidence="1 2">F0037</strain>
    </source>
</reference>
<dbReference type="EMBL" id="AMEQ01000003">
    <property type="protein sequence ID" value="EKY03220.1"/>
    <property type="molecule type" value="Genomic_DNA"/>
</dbReference>